<feature type="repeat" description="ANK" evidence="3">
    <location>
        <begin position="587"/>
        <end position="619"/>
    </location>
</feature>
<dbReference type="EMBL" id="PGGS01000154">
    <property type="protein sequence ID" value="PNH07910.1"/>
    <property type="molecule type" value="Genomic_DNA"/>
</dbReference>
<feature type="region of interest" description="Disordered" evidence="4">
    <location>
        <begin position="1"/>
        <end position="28"/>
    </location>
</feature>
<feature type="compositionally biased region" description="Polar residues" evidence="4">
    <location>
        <begin position="170"/>
        <end position="184"/>
    </location>
</feature>
<feature type="region of interest" description="Disordered" evidence="4">
    <location>
        <begin position="394"/>
        <end position="423"/>
    </location>
</feature>
<dbReference type="AlphaFoldDB" id="A0A2J8A5Y3"/>
<evidence type="ECO:0000256" key="3">
    <source>
        <dbReference type="PROSITE-ProRule" id="PRU00023"/>
    </source>
</evidence>
<dbReference type="PRINTS" id="PR01415">
    <property type="entry name" value="ANKYRIN"/>
</dbReference>
<feature type="repeat" description="ANK" evidence="3">
    <location>
        <begin position="488"/>
        <end position="520"/>
    </location>
</feature>
<feature type="compositionally biased region" description="Basic residues" evidence="4">
    <location>
        <begin position="198"/>
        <end position="208"/>
    </location>
</feature>
<keyword evidence="1" id="KW-0677">Repeat</keyword>
<feature type="repeat" description="ANK" evidence="3">
    <location>
        <begin position="554"/>
        <end position="586"/>
    </location>
</feature>
<protein>
    <submittedName>
        <fullName evidence="5">Ankyrin repeat domain-containing protein 6</fullName>
    </submittedName>
</protein>
<feature type="compositionally biased region" description="Low complexity" evidence="4">
    <location>
        <begin position="1"/>
        <end position="14"/>
    </location>
</feature>
<feature type="repeat" description="ANK" evidence="3">
    <location>
        <begin position="454"/>
        <end position="486"/>
    </location>
</feature>
<dbReference type="Pfam" id="PF12796">
    <property type="entry name" value="Ank_2"/>
    <property type="match status" value="2"/>
</dbReference>
<reference evidence="5 6" key="1">
    <citation type="journal article" date="2017" name="Mol. Biol. Evol.">
        <title>The 4-celled Tetrabaena socialis nuclear genome reveals the essential components for genetic control of cell number at the origin of multicellularity in the volvocine lineage.</title>
        <authorList>
            <person name="Featherston J."/>
            <person name="Arakaki Y."/>
            <person name="Hanschen E.R."/>
            <person name="Ferris P.J."/>
            <person name="Michod R.E."/>
            <person name="Olson B.J.S.C."/>
            <person name="Nozaki H."/>
            <person name="Durand P.M."/>
        </authorList>
    </citation>
    <scope>NUCLEOTIDE SEQUENCE [LARGE SCALE GENOMIC DNA]</scope>
    <source>
        <strain evidence="5 6">NIES-571</strain>
    </source>
</reference>
<dbReference type="Proteomes" id="UP000236333">
    <property type="component" value="Unassembled WGS sequence"/>
</dbReference>
<dbReference type="PANTHER" id="PTHR24173:SF74">
    <property type="entry name" value="ANKYRIN REPEAT DOMAIN-CONTAINING PROTEIN 16"/>
    <property type="match status" value="1"/>
</dbReference>
<feature type="repeat" description="ANK" evidence="3">
    <location>
        <begin position="421"/>
        <end position="453"/>
    </location>
</feature>
<gene>
    <name evidence="5" type="ORF">TSOC_005573</name>
</gene>
<evidence type="ECO:0000313" key="5">
    <source>
        <dbReference type="EMBL" id="PNH07910.1"/>
    </source>
</evidence>
<dbReference type="OrthoDB" id="548600at2759"/>
<feature type="compositionally biased region" description="Low complexity" evidence="4">
    <location>
        <begin position="409"/>
        <end position="418"/>
    </location>
</feature>
<evidence type="ECO:0000256" key="4">
    <source>
        <dbReference type="SAM" id="MobiDB-lite"/>
    </source>
</evidence>
<dbReference type="InterPro" id="IPR002110">
    <property type="entry name" value="Ankyrin_rpt"/>
</dbReference>
<proteinExistence type="predicted"/>
<evidence type="ECO:0000256" key="1">
    <source>
        <dbReference type="ARBA" id="ARBA00022737"/>
    </source>
</evidence>
<feature type="region of interest" description="Disordered" evidence="4">
    <location>
        <begin position="170"/>
        <end position="216"/>
    </location>
</feature>
<dbReference type="PROSITE" id="PS50297">
    <property type="entry name" value="ANK_REP_REGION"/>
    <property type="match status" value="6"/>
</dbReference>
<comment type="caution">
    <text evidence="5">The sequence shown here is derived from an EMBL/GenBank/DDBJ whole genome shotgun (WGS) entry which is preliminary data.</text>
</comment>
<dbReference type="SMART" id="SM00248">
    <property type="entry name" value="ANK"/>
    <property type="match status" value="6"/>
</dbReference>
<dbReference type="SUPFAM" id="SSF48403">
    <property type="entry name" value="Ankyrin repeat"/>
    <property type="match status" value="1"/>
</dbReference>
<keyword evidence="6" id="KW-1185">Reference proteome</keyword>
<feature type="repeat" description="ANK" evidence="3">
    <location>
        <begin position="521"/>
        <end position="553"/>
    </location>
</feature>
<keyword evidence="2 3" id="KW-0040">ANK repeat</keyword>
<name>A0A2J8A5Y3_9CHLO</name>
<accession>A0A2J8A5Y3</accession>
<dbReference type="Gene3D" id="1.25.40.20">
    <property type="entry name" value="Ankyrin repeat-containing domain"/>
    <property type="match status" value="3"/>
</dbReference>
<evidence type="ECO:0000313" key="6">
    <source>
        <dbReference type="Proteomes" id="UP000236333"/>
    </source>
</evidence>
<dbReference type="Pfam" id="PF00023">
    <property type="entry name" value="Ank"/>
    <property type="match status" value="1"/>
</dbReference>
<evidence type="ECO:0000256" key="2">
    <source>
        <dbReference type="ARBA" id="ARBA00023043"/>
    </source>
</evidence>
<organism evidence="5 6">
    <name type="scientific">Tetrabaena socialis</name>
    <dbReference type="NCBI Taxonomy" id="47790"/>
    <lineage>
        <taxon>Eukaryota</taxon>
        <taxon>Viridiplantae</taxon>
        <taxon>Chlorophyta</taxon>
        <taxon>core chlorophytes</taxon>
        <taxon>Chlorophyceae</taxon>
        <taxon>CS clade</taxon>
        <taxon>Chlamydomonadales</taxon>
        <taxon>Tetrabaenaceae</taxon>
        <taxon>Tetrabaena</taxon>
    </lineage>
</organism>
<dbReference type="PROSITE" id="PS50088">
    <property type="entry name" value="ANK_REPEAT"/>
    <property type="match status" value="6"/>
</dbReference>
<sequence>MAAQGRARPAGAAASQGKDKSGEVNSAAAKAAAMSTAAEPIEVTRPKVVRRPKTSAGLLPLPVHFKLTPGILVADKRDRRLSITCGCKTCVGAVTEEDKRMEPPEWLRHCGATAAQMGWKETIKVDGALSSRGKPLSLESWAKANSSEFVYTNSGAGRGTRLVRTAASKLQRQQVSVDPQLTKGSGSGAGVPEDGAKAKKSAGRKKLHAATVPTGATAPQEAAAAMVWSLESPLGEAGSLPTSPGAVLTMRVVPGSIVRRRDSGQLGWVQYILPNQVEAADVGASLANLQVVPVVRGRDMPLGDAASPDQLFLLDTRPAPRQELLGGAAAGAGGGGGTGGYADRAPPSNAKVGEATAPQGFAALRPRDSGEVWALEEVVAVLQVDVQDIIDRRSTGGAESHTGSPPAVPAASSSSAPASEDDRTPLHIACESGDAVSVEGLLAAGADTTARTKDGFTALTVASENGHTAVVEALLAAGAYKDMKEEASGHTALHIASGSGRTAVVEALLAAGADMEARTKAGATALIIAIQNGHTAVVEALLAAGANVEVMDKAGFTVLMIASRNGNTAVVKALLAAGADVGAKDVEGSTALHIACCNSHTAVVAALVAAGADVTAADKNGVTPIRIARAIAHTAVEEALRAPRAVQEVPRGAQAAKLEPMLEHSKPLHHLEVPEPMKLYVGATR</sequence>
<dbReference type="InterPro" id="IPR036770">
    <property type="entry name" value="Ankyrin_rpt-contain_sf"/>
</dbReference>
<dbReference type="PANTHER" id="PTHR24173">
    <property type="entry name" value="ANKYRIN REPEAT CONTAINING"/>
    <property type="match status" value="1"/>
</dbReference>